<evidence type="ECO:0000313" key="2">
    <source>
        <dbReference type="Proteomes" id="UP000585721"/>
    </source>
</evidence>
<accession>A0A841GJQ5</accession>
<dbReference type="RefSeq" id="WP_223157742.1">
    <property type="nucleotide sequence ID" value="NZ_JACHGR010000002.1"/>
</dbReference>
<name>A0A841GJQ5_9GAMM</name>
<reference evidence="1 2" key="1">
    <citation type="submission" date="2020-08" db="EMBL/GenBank/DDBJ databases">
        <title>Genomic Encyclopedia of Type Strains, Phase IV (KMG-IV): sequencing the most valuable type-strain genomes for metagenomic binning, comparative biology and taxonomic classification.</title>
        <authorList>
            <person name="Goeker M."/>
        </authorList>
    </citation>
    <scope>NUCLEOTIDE SEQUENCE [LARGE SCALE GENOMIC DNA]</scope>
    <source>
        <strain evidence="1 2">DSM 22975</strain>
    </source>
</reference>
<keyword evidence="2" id="KW-1185">Reference proteome</keyword>
<dbReference type="Gene3D" id="3.30.530.20">
    <property type="match status" value="1"/>
</dbReference>
<dbReference type="AlphaFoldDB" id="A0A841GJQ5"/>
<protein>
    <recommendedName>
        <fullName evidence="3">SRPBCC domain-containing protein</fullName>
    </recommendedName>
</protein>
<sequence length="173" mass="19616">MSNIVWPKGYIPGFTDNYVSNEITLVGINATDVWASLIDTTLWTQYYSNASDIRFYNIPGPVLAENARFRFTTFGFLVEAEVVEFVPPVDGQPARIAWHGWVEGSTPEERLDVHHAWLFEDLSDDRVRILTQETQNGGPAKALASDPKEPMLNAHQEWIRGLGEMALKRNYMS</sequence>
<gene>
    <name evidence="1" type="ORF">HNR75_000614</name>
</gene>
<comment type="caution">
    <text evidence="1">The sequence shown here is derived from an EMBL/GenBank/DDBJ whole genome shotgun (WGS) entry which is preliminary data.</text>
</comment>
<organism evidence="1 2">
    <name type="scientific">Tolumonas osonensis</name>
    <dbReference type="NCBI Taxonomy" id="675874"/>
    <lineage>
        <taxon>Bacteria</taxon>
        <taxon>Pseudomonadati</taxon>
        <taxon>Pseudomonadota</taxon>
        <taxon>Gammaproteobacteria</taxon>
        <taxon>Aeromonadales</taxon>
        <taxon>Aeromonadaceae</taxon>
        <taxon>Tolumonas</taxon>
    </lineage>
</organism>
<proteinExistence type="predicted"/>
<evidence type="ECO:0008006" key="3">
    <source>
        <dbReference type="Google" id="ProtNLM"/>
    </source>
</evidence>
<dbReference type="EMBL" id="JACHGR010000002">
    <property type="protein sequence ID" value="MBB6054742.1"/>
    <property type="molecule type" value="Genomic_DNA"/>
</dbReference>
<evidence type="ECO:0000313" key="1">
    <source>
        <dbReference type="EMBL" id="MBB6054742.1"/>
    </source>
</evidence>
<dbReference type="InterPro" id="IPR023393">
    <property type="entry name" value="START-like_dom_sf"/>
</dbReference>
<dbReference type="SUPFAM" id="SSF55961">
    <property type="entry name" value="Bet v1-like"/>
    <property type="match status" value="1"/>
</dbReference>
<dbReference type="Proteomes" id="UP000585721">
    <property type="component" value="Unassembled WGS sequence"/>
</dbReference>